<dbReference type="PANTHER" id="PTHR37984">
    <property type="entry name" value="PROTEIN CBG26694"/>
    <property type="match status" value="1"/>
</dbReference>
<dbReference type="PANTHER" id="PTHR37984:SF5">
    <property type="entry name" value="PROTEIN NYNRIN-LIKE"/>
    <property type="match status" value="1"/>
</dbReference>
<dbReference type="OrthoDB" id="5593162at2759"/>
<dbReference type="InterPro" id="IPR000477">
    <property type="entry name" value="RT_dom"/>
</dbReference>
<dbReference type="AlphaFoldDB" id="A0A0B7NDD4"/>
<dbReference type="PROSITE" id="PS50158">
    <property type="entry name" value="ZF_CCHC"/>
    <property type="match status" value="1"/>
</dbReference>
<dbReference type="CDD" id="cd01647">
    <property type="entry name" value="RT_LTR"/>
    <property type="match status" value="1"/>
</dbReference>
<feature type="domain" description="CCHC-type" evidence="3">
    <location>
        <begin position="45"/>
        <end position="59"/>
    </location>
</feature>
<keyword evidence="5" id="KW-1185">Reference proteome</keyword>
<reference evidence="4 5" key="1">
    <citation type="submission" date="2014-09" db="EMBL/GenBank/DDBJ databases">
        <authorList>
            <person name="Ellenberger Sabrina"/>
        </authorList>
    </citation>
    <scope>NUCLEOTIDE SEQUENCE [LARGE SCALE GENOMIC DNA]</scope>
    <source>
        <strain evidence="4 5">CBS 412.66</strain>
    </source>
</reference>
<dbReference type="Proteomes" id="UP000054107">
    <property type="component" value="Unassembled WGS sequence"/>
</dbReference>
<dbReference type="Gene3D" id="4.10.60.10">
    <property type="entry name" value="Zinc finger, CCHC-type"/>
    <property type="match status" value="1"/>
</dbReference>
<evidence type="ECO:0000313" key="4">
    <source>
        <dbReference type="EMBL" id="CEP13482.1"/>
    </source>
</evidence>
<evidence type="ECO:0000313" key="5">
    <source>
        <dbReference type="Proteomes" id="UP000054107"/>
    </source>
</evidence>
<dbReference type="Gene3D" id="3.10.10.10">
    <property type="entry name" value="HIV Type 1 Reverse Transcriptase, subunit A, domain 1"/>
    <property type="match status" value="1"/>
</dbReference>
<feature type="region of interest" description="Disordered" evidence="2">
    <location>
        <begin position="1"/>
        <end position="40"/>
    </location>
</feature>
<dbReference type="Pfam" id="PF00078">
    <property type="entry name" value="RVT_1"/>
    <property type="match status" value="1"/>
</dbReference>
<dbReference type="STRING" id="35722.A0A0B7NDD4"/>
<dbReference type="InterPro" id="IPR050951">
    <property type="entry name" value="Retrovirus_Pol_polyprotein"/>
</dbReference>
<organism evidence="4 5">
    <name type="scientific">Parasitella parasitica</name>
    <dbReference type="NCBI Taxonomy" id="35722"/>
    <lineage>
        <taxon>Eukaryota</taxon>
        <taxon>Fungi</taxon>
        <taxon>Fungi incertae sedis</taxon>
        <taxon>Mucoromycota</taxon>
        <taxon>Mucoromycotina</taxon>
        <taxon>Mucoromycetes</taxon>
        <taxon>Mucorales</taxon>
        <taxon>Mucorineae</taxon>
        <taxon>Mucoraceae</taxon>
        <taxon>Parasitella</taxon>
    </lineage>
</organism>
<dbReference type="InterPro" id="IPR043128">
    <property type="entry name" value="Rev_trsase/Diguanyl_cyclase"/>
</dbReference>
<dbReference type="SUPFAM" id="SSF57756">
    <property type="entry name" value="Retrovirus zinc finger-like domains"/>
    <property type="match status" value="1"/>
</dbReference>
<dbReference type="SUPFAM" id="SSF56672">
    <property type="entry name" value="DNA/RNA polymerases"/>
    <property type="match status" value="1"/>
</dbReference>
<dbReference type="Gene3D" id="3.30.70.270">
    <property type="match status" value="3"/>
</dbReference>
<evidence type="ECO:0000256" key="2">
    <source>
        <dbReference type="SAM" id="MobiDB-lite"/>
    </source>
</evidence>
<sequence>MGPIKYQPEPATKGEQQNYQQQYDKKSGGNSRFGKSSDNKNKDCKCFKCGKMGHIKKDCWSKKEHKQNNQELRIGRYWFNATISSISRAAVKKLGLQEFSLAQNSLSGIVILRRSRAYLLVVPNQNEEVILGMDWLEKEDMILHLRLKMVARHQVHSSNNADIMVDEILTKFLKLIEESEEQTVTTAPCSHLIDTGTARPTVTRDFRRFPAENEAIKREWYSPVVLIKKPDGSFRFCVDYRNLNQVTIKDKFPLPLISDLLERLQGYRYFTTCDLKPGFWQLPLNKTDGSAKKTAFLSRRLIQADDNRLTLEEHQQDVETFLARLDRYNLRINPKKCQWFGRQVKFPGFLLSGEDIRSNPDKVKVVKNWQPPVNKKVLLQFLGFAVFYQRFINSLSGKATPLYALLKKDAADYVWSKEAQQAFN</sequence>
<dbReference type="InterPro" id="IPR001878">
    <property type="entry name" value="Znf_CCHC"/>
</dbReference>
<dbReference type="InterPro" id="IPR043502">
    <property type="entry name" value="DNA/RNA_pol_sf"/>
</dbReference>
<protein>
    <recommendedName>
        <fullName evidence="3">CCHC-type domain-containing protein</fullName>
    </recommendedName>
</protein>
<evidence type="ECO:0000256" key="1">
    <source>
        <dbReference type="PROSITE-ProRule" id="PRU00047"/>
    </source>
</evidence>
<dbReference type="SMART" id="SM00343">
    <property type="entry name" value="ZnF_C2HC"/>
    <property type="match status" value="1"/>
</dbReference>
<keyword evidence="1" id="KW-0863">Zinc-finger</keyword>
<dbReference type="Pfam" id="PF00098">
    <property type="entry name" value="zf-CCHC"/>
    <property type="match status" value="1"/>
</dbReference>
<dbReference type="EMBL" id="LN729787">
    <property type="protein sequence ID" value="CEP13482.1"/>
    <property type="molecule type" value="Genomic_DNA"/>
</dbReference>
<dbReference type="GO" id="GO:0003676">
    <property type="term" value="F:nucleic acid binding"/>
    <property type="evidence" value="ECO:0007669"/>
    <property type="project" value="InterPro"/>
</dbReference>
<keyword evidence="1" id="KW-0862">Zinc</keyword>
<proteinExistence type="predicted"/>
<keyword evidence="1" id="KW-0479">Metal-binding</keyword>
<evidence type="ECO:0000259" key="3">
    <source>
        <dbReference type="PROSITE" id="PS50158"/>
    </source>
</evidence>
<dbReference type="InterPro" id="IPR036875">
    <property type="entry name" value="Znf_CCHC_sf"/>
</dbReference>
<dbReference type="GO" id="GO:0008270">
    <property type="term" value="F:zinc ion binding"/>
    <property type="evidence" value="ECO:0007669"/>
    <property type="project" value="UniProtKB-KW"/>
</dbReference>
<accession>A0A0B7NDD4</accession>
<name>A0A0B7NDD4_9FUNG</name>
<feature type="compositionally biased region" description="Polar residues" evidence="2">
    <location>
        <begin position="14"/>
        <end position="34"/>
    </location>
</feature>
<gene>
    <name evidence="4" type="primary">PARPA_07561.1 scaffold 28415</name>
</gene>